<organism evidence="7 8">
    <name type="scientific">Pseudokineococcus lusitanus</name>
    <dbReference type="NCBI Taxonomy" id="763993"/>
    <lineage>
        <taxon>Bacteria</taxon>
        <taxon>Bacillati</taxon>
        <taxon>Actinomycetota</taxon>
        <taxon>Actinomycetes</taxon>
        <taxon>Kineosporiales</taxon>
        <taxon>Kineosporiaceae</taxon>
        <taxon>Pseudokineococcus</taxon>
    </lineage>
</organism>
<dbReference type="AlphaFoldDB" id="A0A3N1GWI0"/>
<keyword evidence="1" id="KW-0678">Repressor</keyword>
<proteinExistence type="predicted"/>
<evidence type="ECO:0000313" key="8">
    <source>
        <dbReference type="Proteomes" id="UP000276232"/>
    </source>
</evidence>
<dbReference type="OrthoDB" id="7505659at2"/>
<keyword evidence="3 5" id="KW-0238">DNA-binding</keyword>
<dbReference type="PROSITE" id="PS50977">
    <property type="entry name" value="HTH_TETR_2"/>
    <property type="match status" value="1"/>
</dbReference>
<dbReference type="InterPro" id="IPR001647">
    <property type="entry name" value="HTH_TetR"/>
</dbReference>
<dbReference type="SUPFAM" id="SSF48498">
    <property type="entry name" value="Tetracyclin repressor-like, C-terminal domain"/>
    <property type="match status" value="1"/>
</dbReference>
<evidence type="ECO:0000256" key="3">
    <source>
        <dbReference type="ARBA" id="ARBA00023125"/>
    </source>
</evidence>
<dbReference type="InterPro" id="IPR036271">
    <property type="entry name" value="Tet_transcr_reg_TetR-rel_C_sf"/>
</dbReference>
<dbReference type="InParanoid" id="A0A3N1GWI0"/>
<protein>
    <submittedName>
        <fullName evidence="7">TetR family transcriptional regulator</fullName>
    </submittedName>
</protein>
<comment type="caution">
    <text evidence="7">The sequence shown here is derived from an EMBL/GenBank/DDBJ whole genome shotgun (WGS) entry which is preliminary data.</text>
</comment>
<accession>A0A3N1GWI0</accession>
<dbReference type="InterPro" id="IPR009057">
    <property type="entry name" value="Homeodomain-like_sf"/>
</dbReference>
<evidence type="ECO:0000313" key="7">
    <source>
        <dbReference type="EMBL" id="ROP34611.1"/>
    </source>
</evidence>
<evidence type="ECO:0000259" key="6">
    <source>
        <dbReference type="PROSITE" id="PS50977"/>
    </source>
</evidence>
<dbReference type="EMBL" id="RJKN01000006">
    <property type="protein sequence ID" value="ROP34611.1"/>
    <property type="molecule type" value="Genomic_DNA"/>
</dbReference>
<dbReference type="SUPFAM" id="SSF46689">
    <property type="entry name" value="Homeodomain-like"/>
    <property type="match status" value="1"/>
</dbReference>
<keyword evidence="4" id="KW-0804">Transcription</keyword>
<dbReference type="PANTHER" id="PTHR47506:SF1">
    <property type="entry name" value="HTH-TYPE TRANSCRIPTIONAL REGULATOR YJDC"/>
    <property type="match status" value="1"/>
</dbReference>
<dbReference type="Gene3D" id="1.10.357.10">
    <property type="entry name" value="Tetracycline Repressor, domain 2"/>
    <property type="match status" value="1"/>
</dbReference>
<evidence type="ECO:0000256" key="1">
    <source>
        <dbReference type="ARBA" id="ARBA00022491"/>
    </source>
</evidence>
<name>A0A3N1GWI0_9ACTN</name>
<dbReference type="Pfam" id="PF13977">
    <property type="entry name" value="TetR_C_6"/>
    <property type="match status" value="1"/>
</dbReference>
<gene>
    <name evidence="7" type="ORF">EDC03_2427</name>
</gene>
<evidence type="ECO:0000256" key="2">
    <source>
        <dbReference type="ARBA" id="ARBA00023015"/>
    </source>
</evidence>
<reference evidence="7 8" key="1">
    <citation type="journal article" date="2015" name="Stand. Genomic Sci.">
        <title>Genomic Encyclopedia of Bacterial and Archaeal Type Strains, Phase III: the genomes of soil and plant-associated and newly described type strains.</title>
        <authorList>
            <person name="Whitman W.B."/>
            <person name="Woyke T."/>
            <person name="Klenk H.P."/>
            <person name="Zhou Y."/>
            <person name="Lilburn T.G."/>
            <person name="Beck B.J."/>
            <person name="De Vos P."/>
            <person name="Vandamme P."/>
            <person name="Eisen J.A."/>
            <person name="Garrity G."/>
            <person name="Hugenholtz P."/>
            <person name="Kyrpides N.C."/>
        </authorList>
    </citation>
    <scope>NUCLEOTIDE SEQUENCE [LARGE SCALE GENOMIC DNA]</scope>
    <source>
        <strain evidence="7 8">CECT 7306</strain>
    </source>
</reference>
<feature type="domain" description="HTH tetR-type" evidence="6">
    <location>
        <begin position="16"/>
        <end position="76"/>
    </location>
</feature>
<keyword evidence="2" id="KW-0805">Transcription regulation</keyword>
<dbReference type="PANTHER" id="PTHR47506">
    <property type="entry name" value="TRANSCRIPTIONAL REGULATORY PROTEIN"/>
    <property type="match status" value="1"/>
</dbReference>
<dbReference type="Pfam" id="PF00440">
    <property type="entry name" value="TetR_N"/>
    <property type="match status" value="1"/>
</dbReference>
<keyword evidence="8" id="KW-1185">Reference proteome</keyword>
<feature type="DNA-binding region" description="H-T-H motif" evidence="5">
    <location>
        <begin position="39"/>
        <end position="58"/>
    </location>
</feature>
<evidence type="ECO:0000256" key="4">
    <source>
        <dbReference type="ARBA" id="ARBA00023163"/>
    </source>
</evidence>
<dbReference type="RefSeq" id="WP_123380512.1">
    <property type="nucleotide sequence ID" value="NZ_RJKN01000006.1"/>
</dbReference>
<dbReference type="GO" id="GO:0003677">
    <property type="term" value="F:DNA binding"/>
    <property type="evidence" value="ECO:0007669"/>
    <property type="project" value="UniProtKB-UniRule"/>
</dbReference>
<dbReference type="InterPro" id="IPR039538">
    <property type="entry name" value="BetI_C"/>
</dbReference>
<dbReference type="Proteomes" id="UP000276232">
    <property type="component" value="Unassembled WGS sequence"/>
</dbReference>
<evidence type="ECO:0000256" key="5">
    <source>
        <dbReference type="PROSITE-ProRule" id="PRU00335"/>
    </source>
</evidence>
<sequence length="201" mass="21115">MSGTDGARRGGYAKGRAAREAVLDAALALFGEAGYRGASLRDVAARAGLSHPGLLHHFPRKEALLEAVLQRRDAEDAEAVGLAGARGRAALEGLVDLVERNAGSPGVVRLFTVLAAEATDPGHPARPWFRERYARTVADLTRACREAAEDGELRDGVDPAAAGRGLVALLDGLQVQWLLDPDDVDMAADVRAHLAGLLRAG</sequence>
<dbReference type="PRINTS" id="PR00455">
    <property type="entry name" value="HTHTETR"/>
</dbReference>